<sequence>MLLACHLKCPFNQWQTENQSRNPMNNKYHVLLLRKTDIIQQSSA</sequence>
<evidence type="ECO:0000313" key="1">
    <source>
        <dbReference type="EnsemblMetazoa" id="AQUA014628-PA"/>
    </source>
</evidence>
<keyword evidence="2" id="KW-1185">Reference proteome</keyword>
<dbReference type="EnsemblMetazoa" id="AQUA014628-RA">
    <property type="protein sequence ID" value="AQUA014628-PA"/>
    <property type="gene ID" value="AQUA014628"/>
</dbReference>
<proteinExistence type="predicted"/>
<evidence type="ECO:0000313" key="2">
    <source>
        <dbReference type="Proteomes" id="UP000076407"/>
    </source>
</evidence>
<dbReference type="VEuPathDB" id="VectorBase:AQUA014628"/>
<accession>A0A182XS11</accession>
<name>A0A182XS11_ANOQN</name>
<reference evidence="1" key="1">
    <citation type="submission" date="2020-05" db="UniProtKB">
        <authorList>
            <consortium name="EnsemblMetazoa"/>
        </authorList>
    </citation>
    <scope>IDENTIFICATION</scope>
    <source>
        <strain evidence="1">SANGQUA</strain>
    </source>
</reference>
<dbReference type="Proteomes" id="UP000076407">
    <property type="component" value="Unassembled WGS sequence"/>
</dbReference>
<organism evidence="1 2">
    <name type="scientific">Anopheles quadriannulatus</name>
    <name type="common">Mosquito</name>
    <dbReference type="NCBI Taxonomy" id="34691"/>
    <lineage>
        <taxon>Eukaryota</taxon>
        <taxon>Metazoa</taxon>
        <taxon>Ecdysozoa</taxon>
        <taxon>Arthropoda</taxon>
        <taxon>Hexapoda</taxon>
        <taxon>Insecta</taxon>
        <taxon>Pterygota</taxon>
        <taxon>Neoptera</taxon>
        <taxon>Endopterygota</taxon>
        <taxon>Diptera</taxon>
        <taxon>Nematocera</taxon>
        <taxon>Culicoidea</taxon>
        <taxon>Culicidae</taxon>
        <taxon>Anophelinae</taxon>
        <taxon>Anopheles</taxon>
    </lineage>
</organism>
<protein>
    <submittedName>
        <fullName evidence="1">Uncharacterized protein</fullName>
    </submittedName>
</protein>
<dbReference type="AlphaFoldDB" id="A0A182XS11"/>